<evidence type="ECO:0000256" key="3">
    <source>
        <dbReference type="ARBA" id="ARBA00023098"/>
    </source>
</evidence>
<dbReference type="RefSeq" id="WP_341404548.1">
    <property type="nucleotide sequence ID" value="NZ_JBBUKT010000003.1"/>
</dbReference>
<dbReference type="InterPro" id="IPR002641">
    <property type="entry name" value="PNPLA_dom"/>
</dbReference>
<dbReference type="Proteomes" id="UP001371305">
    <property type="component" value="Unassembled WGS sequence"/>
</dbReference>
<dbReference type="PANTHER" id="PTHR14226:SF29">
    <property type="entry name" value="NEUROPATHY TARGET ESTERASE SWS"/>
    <property type="match status" value="1"/>
</dbReference>
<dbReference type="InterPro" id="IPR016035">
    <property type="entry name" value="Acyl_Trfase/lysoPLipase"/>
</dbReference>
<evidence type="ECO:0000256" key="2">
    <source>
        <dbReference type="ARBA" id="ARBA00022963"/>
    </source>
</evidence>
<dbReference type="EMBL" id="JBBUKT010000003">
    <property type="protein sequence ID" value="MEK7950946.1"/>
    <property type="molecule type" value="Genomic_DNA"/>
</dbReference>
<evidence type="ECO:0000313" key="6">
    <source>
        <dbReference type="Proteomes" id="UP001371305"/>
    </source>
</evidence>
<reference evidence="5 6" key="1">
    <citation type="submission" date="2024-04" db="EMBL/GenBank/DDBJ databases">
        <title>Luteolibacter sp. isolated from soil.</title>
        <authorList>
            <person name="An J."/>
        </authorList>
    </citation>
    <scope>NUCLEOTIDE SEQUENCE [LARGE SCALE GENOMIC DNA]</scope>
    <source>
        <strain evidence="5 6">Y139</strain>
    </source>
</reference>
<dbReference type="Gene3D" id="3.40.1090.10">
    <property type="entry name" value="Cytosolic phospholipase A2 catalytic domain"/>
    <property type="match status" value="2"/>
</dbReference>
<dbReference type="SUPFAM" id="SSF52151">
    <property type="entry name" value="FabD/lysophospholipase-like"/>
    <property type="match status" value="1"/>
</dbReference>
<keyword evidence="6" id="KW-1185">Reference proteome</keyword>
<protein>
    <submittedName>
        <fullName evidence="5">Patatin-like phospholipase family protein</fullName>
    </submittedName>
</protein>
<sequence>MIGLALSGGGSRAMAFHLGCLRALNDLGVLEKIGALSTISGGSVIGAYYAYSPNKSFAEFETDIRGFLRIGFHRKILLESLKPHNLVPGLAAFFLSHAQDCAKLFGRREPPIRRFRSRTDAFERVLHRELFPSLDLGAPRRGDLPIVIGACELRSGTAFRFGHERSGTWRLGEMEGNSVDVSFAVAASAAYPIMLPAFDRTFRFNKGGQVQARRVSLTDGGVYDNLGLQVLEPGRDPGVSLHTFPCEYIIACNAGQGQEAGHSVPLGFVSRVSRAFGVVHRRVQDNAMHHLYGMREAGLIRGFAMPYLGQQDSALPWRPTGLVSRDKVINYPTDFAPMSEAWINLLSGRGEQLTRALIPMYLPELMGL</sequence>
<keyword evidence="1" id="KW-0378">Hydrolase</keyword>
<proteinExistence type="predicted"/>
<keyword evidence="3" id="KW-0443">Lipid metabolism</keyword>
<feature type="domain" description="PNPLA" evidence="4">
    <location>
        <begin position="4"/>
        <end position="229"/>
    </location>
</feature>
<evidence type="ECO:0000313" key="5">
    <source>
        <dbReference type="EMBL" id="MEK7950946.1"/>
    </source>
</evidence>
<comment type="caution">
    <text evidence="5">The sequence shown here is derived from an EMBL/GenBank/DDBJ whole genome shotgun (WGS) entry which is preliminary data.</text>
</comment>
<dbReference type="InterPro" id="IPR050301">
    <property type="entry name" value="NTE"/>
</dbReference>
<gene>
    <name evidence="5" type="ORF">WKV53_10580</name>
</gene>
<name>A0ABU9ATI7_9BACT</name>
<keyword evidence="2" id="KW-0442">Lipid degradation</keyword>
<dbReference type="PANTHER" id="PTHR14226">
    <property type="entry name" value="NEUROPATHY TARGET ESTERASE/SWISS CHEESE D.MELANOGASTER"/>
    <property type="match status" value="1"/>
</dbReference>
<organism evidence="5 6">
    <name type="scientific">Luteolibacter soli</name>
    <dbReference type="NCBI Taxonomy" id="3135280"/>
    <lineage>
        <taxon>Bacteria</taxon>
        <taxon>Pseudomonadati</taxon>
        <taxon>Verrucomicrobiota</taxon>
        <taxon>Verrucomicrobiia</taxon>
        <taxon>Verrucomicrobiales</taxon>
        <taxon>Verrucomicrobiaceae</taxon>
        <taxon>Luteolibacter</taxon>
    </lineage>
</organism>
<dbReference type="Pfam" id="PF01734">
    <property type="entry name" value="Patatin"/>
    <property type="match status" value="1"/>
</dbReference>
<evidence type="ECO:0000259" key="4">
    <source>
        <dbReference type="Pfam" id="PF01734"/>
    </source>
</evidence>
<evidence type="ECO:0000256" key="1">
    <source>
        <dbReference type="ARBA" id="ARBA00022801"/>
    </source>
</evidence>
<accession>A0ABU9ATI7</accession>